<feature type="repeat" description="Pumilio" evidence="4">
    <location>
        <begin position="574"/>
        <end position="610"/>
    </location>
</feature>
<dbReference type="EMBL" id="NCVQ01000005">
    <property type="protein sequence ID" value="PWZ28143.1"/>
    <property type="molecule type" value="Genomic_DNA"/>
</dbReference>
<dbReference type="ExpressionAtlas" id="A0A3L6F5L7">
    <property type="expression patterns" value="baseline and differential"/>
</dbReference>
<dbReference type="GO" id="GO:0006417">
    <property type="term" value="P:regulation of translation"/>
    <property type="evidence" value="ECO:0007669"/>
    <property type="project" value="UniProtKB-KW"/>
</dbReference>
<dbReference type="Pfam" id="PF00806">
    <property type="entry name" value="PUF"/>
    <property type="match status" value="8"/>
</dbReference>
<name>A0A3L6F5L7_MAIZE</name>
<dbReference type="PROSITE" id="PS50303">
    <property type="entry name" value="PUM_HD"/>
    <property type="match status" value="1"/>
</dbReference>
<feature type="repeat" description="Pumilio" evidence="4">
    <location>
        <begin position="647"/>
        <end position="682"/>
    </location>
</feature>
<accession>A0A3L6F5L7</accession>
<dbReference type="InterPro" id="IPR033133">
    <property type="entry name" value="PUM-HD"/>
</dbReference>
<dbReference type="GO" id="GO:0003723">
    <property type="term" value="F:RNA binding"/>
    <property type="evidence" value="ECO:0007669"/>
    <property type="project" value="InterPro"/>
</dbReference>
<comment type="function">
    <text evidence="3">Sequence-specific RNA-binding protein that regulates translation and mRNA stability by binding the 3'-UTR of target mRNAs.</text>
</comment>
<dbReference type="EMBL" id="NCVQ01000005">
    <property type="protein sequence ID" value="PWZ28144.1"/>
    <property type="molecule type" value="Genomic_DNA"/>
</dbReference>
<keyword evidence="2" id="KW-0810">Translation regulation</keyword>
<dbReference type="Proteomes" id="UP000251960">
    <property type="component" value="Chromosome 4"/>
</dbReference>
<dbReference type="AlphaFoldDB" id="A0A3L6F5L7"/>
<dbReference type="SMART" id="SM00025">
    <property type="entry name" value="Pumilio"/>
    <property type="match status" value="8"/>
</dbReference>
<evidence type="ECO:0000313" key="8">
    <source>
        <dbReference type="EMBL" id="PWZ28144.1"/>
    </source>
</evidence>
<comment type="caution">
    <text evidence="8">The sequence shown here is derived from an EMBL/GenBank/DDBJ whole genome shotgun (WGS) entry which is preliminary data.</text>
</comment>
<feature type="repeat" description="Pumilio" evidence="4">
    <location>
        <begin position="463"/>
        <end position="498"/>
    </location>
</feature>
<dbReference type="InterPro" id="IPR016024">
    <property type="entry name" value="ARM-type_fold"/>
</dbReference>
<evidence type="ECO:0000256" key="3">
    <source>
        <dbReference type="ARBA" id="ARBA00058490"/>
    </source>
</evidence>
<feature type="domain" description="PUM-HD" evidence="6">
    <location>
        <begin position="405"/>
        <end position="746"/>
    </location>
</feature>
<evidence type="ECO:0000313" key="7">
    <source>
        <dbReference type="EMBL" id="PWZ28143.1"/>
    </source>
</evidence>
<dbReference type="InterPro" id="IPR011989">
    <property type="entry name" value="ARM-like"/>
</dbReference>
<feature type="repeat" description="Pumilio" evidence="4">
    <location>
        <begin position="427"/>
        <end position="462"/>
    </location>
</feature>
<dbReference type="SMR" id="A0A3L6F5L7"/>
<gene>
    <name evidence="8" type="ORF">Zm00014a_006421</name>
</gene>
<evidence type="ECO:0000256" key="4">
    <source>
        <dbReference type="PROSITE-ProRule" id="PRU00317"/>
    </source>
</evidence>
<dbReference type="CDD" id="cd07920">
    <property type="entry name" value="Pumilio"/>
    <property type="match status" value="1"/>
</dbReference>
<feature type="repeat" description="Pumilio" evidence="4">
    <location>
        <begin position="499"/>
        <end position="538"/>
    </location>
</feature>
<protein>
    <submittedName>
        <fullName evidence="7">Pumilio 12</fullName>
    </submittedName>
</protein>
<organism evidence="8">
    <name type="scientific">Zea mays</name>
    <name type="common">Maize</name>
    <dbReference type="NCBI Taxonomy" id="4577"/>
    <lineage>
        <taxon>Eukaryota</taxon>
        <taxon>Viridiplantae</taxon>
        <taxon>Streptophyta</taxon>
        <taxon>Embryophyta</taxon>
        <taxon>Tracheophyta</taxon>
        <taxon>Spermatophyta</taxon>
        <taxon>Magnoliopsida</taxon>
        <taxon>Liliopsida</taxon>
        <taxon>Poales</taxon>
        <taxon>Poaceae</taxon>
        <taxon>PACMAD clade</taxon>
        <taxon>Panicoideae</taxon>
        <taxon>Andropogonodae</taxon>
        <taxon>Andropogoneae</taxon>
        <taxon>Tripsacinae</taxon>
        <taxon>Zea</taxon>
    </lineage>
</organism>
<dbReference type="SUPFAM" id="SSF48371">
    <property type="entry name" value="ARM repeat"/>
    <property type="match status" value="1"/>
</dbReference>
<evidence type="ECO:0000259" key="6">
    <source>
        <dbReference type="PROSITE" id="PS50303"/>
    </source>
</evidence>
<dbReference type="PANTHER" id="PTHR12537">
    <property type="entry name" value="RNA BINDING PROTEIN PUMILIO-RELATED"/>
    <property type="match status" value="1"/>
</dbReference>
<dbReference type="InterPro" id="IPR001313">
    <property type="entry name" value="Pumilio_RNA-bd_rpt"/>
</dbReference>
<feature type="repeat" description="Pumilio" evidence="4">
    <location>
        <begin position="611"/>
        <end position="646"/>
    </location>
</feature>
<reference evidence="8 9" key="1">
    <citation type="journal article" date="2018" name="Nat. Genet.">
        <title>Extensive intraspecific gene order and gene structural variations between Mo17 and other maize genomes.</title>
        <authorList>
            <person name="Sun S."/>
            <person name="Zhou Y."/>
            <person name="Chen J."/>
            <person name="Shi J."/>
            <person name="Zhao H."/>
            <person name="Zhao H."/>
            <person name="Song W."/>
            <person name="Zhang M."/>
            <person name="Cui Y."/>
            <person name="Dong X."/>
            <person name="Liu H."/>
            <person name="Ma X."/>
            <person name="Jiao Y."/>
            <person name="Wang B."/>
            <person name="Wei X."/>
            <person name="Stein J.C."/>
            <person name="Glaubitz J.C."/>
            <person name="Lu F."/>
            <person name="Yu G."/>
            <person name="Liang C."/>
            <person name="Fengler K."/>
            <person name="Li B."/>
            <person name="Rafalski A."/>
            <person name="Schnable P.S."/>
            <person name="Ware D.H."/>
            <person name="Buckler E.S."/>
            <person name="Lai J."/>
        </authorList>
    </citation>
    <scope>NUCLEOTIDE SEQUENCE [LARGE SCALE GENOMIC DNA]</scope>
    <source>
        <strain evidence="9">cv. Missouri 17</strain>
        <tissue evidence="8">Seedling</tissue>
    </source>
</reference>
<evidence type="ECO:0000256" key="1">
    <source>
        <dbReference type="ARBA" id="ARBA00022737"/>
    </source>
</evidence>
<sequence length="754" mass="84005">MGESQSSEDASRFRALGNGVSGAGQGSAGDNELHDGSFASQAVRAYPNGGRSLVSDVGLFDTLRVGSNQYFGFSHSASGNPYDEQSLSFAFEGMGFDSRKTNSPTSHHNVPLTNGHYPSERVDGTLSQQHAPATRQCDSLGLQFSVQHAMQNNDVEHQEQSPRFPPQLGTFSRNPELHSFDRNFGVPCHPSIASASSLKMWQSQMYTPHDQNVGSNFMWQQNTGVQPYSIMQPNYACPQMQQVSGFGISRHRSNEQTAVYPPAKGPSSSYIGTPNFHWLENGYSYLNGAASQKRRNSGGLNNTFADSFPSTSYTGSSCGSGDFHHFQWAEKVFNSYGPYHQQGDNLSHPYGLGLSHHQRSDIAHPYGLGFSHHQRSDKLNTASYVERIRMRPDVGNSVNFFDLSSYARLLNSPFLSSQSDTYKSIDEVMGRVCMLSKDQDACRFLQKLLSEGTQEDIDKIFGEIIDNVGDLMVDPTAHYLVQKILEECTNDQRTHMIREITKAPIKLHKASCNVHGTRVVQKVIDTMNTPDQVSMLVSALNTGMMCLMTDSYGNHVVDHCLQKLLPEHKAFILEAAASCYLQLARDRHGCCVLQKCIGHSSDEQRNNLLCKITSSALTLSEDPYGNYVIQFILDLNIEWITVRVVDELAGHFGNLSMQKCGSHVVEHCLKLAPRLICDRIINELMHDPKLLDIILDQYGNFVIQTALKQCQGEHHAAFVETIKPHTAVMQSNMYGKKVLSRICLKNKHCRFDLH</sequence>
<dbReference type="FunFam" id="1.25.10.10:FF:000237">
    <property type="entry name" value="Pumilio homolog 9"/>
    <property type="match status" value="1"/>
</dbReference>
<dbReference type="InterPro" id="IPR033712">
    <property type="entry name" value="Pumilio_RNA-bd"/>
</dbReference>
<accession>A0A3L6F4D1</accession>
<keyword evidence="1" id="KW-0677">Repeat</keyword>
<proteinExistence type="predicted"/>
<evidence type="ECO:0000256" key="5">
    <source>
        <dbReference type="SAM" id="MobiDB-lite"/>
    </source>
</evidence>
<dbReference type="PROSITE" id="PS50302">
    <property type="entry name" value="PUM"/>
    <property type="match status" value="7"/>
</dbReference>
<dbReference type="Gene3D" id="1.25.10.10">
    <property type="entry name" value="Leucine-rich Repeat Variant"/>
    <property type="match status" value="1"/>
</dbReference>
<dbReference type="PANTHER" id="PTHR12537:SF147">
    <property type="entry name" value="PUMILIO HOMOLOG 12"/>
    <property type="match status" value="1"/>
</dbReference>
<feature type="region of interest" description="Disordered" evidence="5">
    <location>
        <begin position="1"/>
        <end position="34"/>
    </location>
</feature>
<evidence type="ECO:0000256" key="2">
    <source>
        <dbReference type="ARBA" id="ARBA00022845"/>
    </source>
</evidence>
<feature type="repeat" description="Pumilio" evidence="4">
    <location>
        <begin position="683"/>
        <end position="720"/>
    </location>
</feature>
<evidence type="ECO:0000313" key="9">
    <source>
        <dbReference type="Proteomes" id="UP000251960"/>
    </source>
</evidence>